<protein>
    <recommendedName>
        <fullName evidence="1">RNA polymerase sigma-70 region 4 domain-containing protein</fullName>
    </recommendedName>
</protein>
<proteinExistence type="predicted"/>
<reference evidence="2 3" key="1">
    <citation type="submission" date="2019-08" db="EMBL/GenBank/DDBJ databases">
        <title>Tsukamurella conjunctivitidis sp. nov., Tsukamurella assacharolytica sp. nov. and Tsukamurella sputae sp. nov. isolated from patients with conjunctivitis, bacteraemia (lymphoma) and respiratory infection (sputum) in Hong Kong.</title>
        <authorList>
            <person name="Fok K.M.N."/>
            <person name="Fong J.Y.H."/>
        </authorList>
    </citation>
    <scope>NUCLEOTIDE SEQUENCE [LARGE SCALE GENOMIC DNA]</scope>
    <source>
        <strain evidence="2 3">HKU70</strain>
    </source>
</reference>
<dbReference type="Pfam" id="PF04545">
    <property type="entry name" value="Sigma70_r4"/>
    <property type="match status" value="1"/>
</dbReference>
<organism evidence="2 3">
    <name type="scientific">Tsukamurella sputi</name>
    <dbReference type="NCBI Taxonomy" id="2591848"/>
    <lineage>
        <taxon>Bacteria</taxon>
        <taxon>Bacillati</taxon>
        <taxon>Actinomycetota</taxon>
        <taxon>Actinomycetes</taxon>
        <taxon>Mycobacteriales</taxon>
        <taxon>Tsukamurellaceae</taxon>
        <taxon>Tsukamurella</taxon>
    </lineage>
</organism>
<accession>A0A5C5RN02</accession>
<feature type="domain" description="RNA polymerase sigma-70 region 4" evidence="1">
    <location>
        <begin position="77"/>
        <end position="122"/>
    </location>
</feature>
<dbReference type="EMBL" id="VIGV01000003">
    <property type="protein sequence ID" value="TWS23958.1"/>
    <property type="molecule type" value="Genomic_DNA"/>
</dbReference>
<dbReference type="InterPro" id="IPR007630">
    <property type="entry name" value="RNA_pol_sigma70_r4"/>
</dbReference>
<gene>
    <name evidence="2" type="ORF">FK268_09925</name>
</gene>
<dbReference type="GO" id="GO:0003700">
    <property type="term" value="F:DNA-binding transcription factor activity"/>
    <property type="evidence" value="ECO:0007669"/>
    <property type="project" value="InterPro"/>
</dbReference>
<comment type="caution">
    <text evidence="2">The sequence shown here is derived from an EMBL/GenBank/DDBJ whole genome shotgun (WGS) entry which is preliminary data.</text>
</comment>
<name>A0A5C5RN02_9ACTN</name>
<evidence type="ECO:0000313" key="3">
    <source>
        <dbReference type="Proteomes" id="UP000319792"/>
    </source>
</evidence>
<dbReference type="AlphaFoldDB" id="A0A5C5RN02"/>
<dbReference type="InterPro" id="IPR036388">
    <property type="entry name" value="WH-like_DNA-bd_sf"/>
</dbReference>
<dbReference type="GO" id="GO:0006352">
    <property type="term" value="P:DNA-templated transcription initiation"/>
    <property type="evidence" value="ECO:0007669"/>
    <property type="project" value="InterPro"/>
</dbReference>
<dbReference type="InterPro" id="IPR013324">
    <property type="entry name" value="RNA_pol_sigma_r3/r4-like"/>
</dbReference>
<dbReference type="SUPFAM" id="SSF88659">
    <property type="entry name" value="Sigma3 and sigma4 domains of RNA polymerase sigma factors"/>
    <property type="match status" value="1"/>
</dbReference>
<dbReference type="Proteomes" id="UP000319792">
    <property type="component" value="Unassembled WGS sequence"/>
</dbReference>
<evidence type="ECO:0000313" key="2">
    <source>
        <dbReference type="EMBL" id="TWS23958.1"/>
    </source>
</evidence>
<evidence type="ECO:0000259" key="1">
    <source>
        <dbReference type="Pfam" id="PF04545"/>
    </source>
</evidence>
<dbReference type="Gene3D" id="1.10.10.10">
    <property type="entry name" value="Winged helix-like DNA-binding domain superfamily/Winged helix DNA-binding domain"/>
    <property type="match status" value="1"/>
</dbReference>
<sequence>MKFASEFGGPGNGLGPRIFHRTSSDHVSVSVPFNVPRSGELRSAHPPNGGCARANACLAFAIMEVRPRAADARLRAALPPELYRVLHLRVIERRTIEETAGLLRITPDAVRLRQHRAMERIRRDLRARGR</sequence>
<keyword evidence="3" id="KW-1185">Reference proteome</keyword>